<dbReference type="InterPro" id="IPR022893">
    <property type="entry name" value="Shikimate_DH_fam"/>
</dbReference>
<dbReference type="InterPro" id="IPR013708">
    <property type="entry name" value="Shikimate_DH-bd_N"/>
</dbReference>
<evidence type="ECO:0000256" key="2">
    <source>
        <dbReference type="ARBA" id="ARBA00023141"/>
    </source>
</evidence>
<dbReference type="AlphaFoldDB" id="A0A2I1I5Y9"/>
<dbReference type="EMBL" id="PKKJ01000002">
    <property type="protein sequence ID" value="PKY66558.1"/>
    <property type="molecule type" value="Genomic_DNA"/>
</dbReference>
<dbReference type="PANTHER" id="PTHR21089:SF1">
    <property type="entry name" value="BIFUNCTIONAL 3-DEHYDROQUINATE DEHYDRATASE_SHIKIMATE DEHYDROGENASE, CHLOROPLASTIC"/>
    <property type="match status" value="1"/>
</dbReference>
<organism evidence="5 6">
    <name type="scientific">Schaalia turicensis</name>
    <dbReference type="NCBI Taxonomy" id="131111"/>
    <lineage>
        <taxon>Bacteria</taxon>
        <taxon>Bacillati</taxon>
        <taxon>Actinomycetota</taxon>
        <taxon>Actinomycetes</taxon>
        <taxon>Actinomycetales</taxon>
        <taxon>Actinomycetaceae</taxon>
        <taxon>Schaalia</taxon>
    </lineage>
</organism>
<comment type="pathway">
    <text evidence="1">Metabolic intermediate biosynthesis; chorismate biosynthesis; chorismate from D-erythrose 4-phosphate and phosphoenolpyruvate: step 4/7.</text>
</comment>
<evidence type="ECO:0000256" key="1">
    <source>
        <dbReference type="ARBA" id="ARBA00004871"/>
    </source>
</evidence>
<accession>A0A2I1I5Y9</accession>
<dbReference type="Proteomes" id="UP000234545">
    <property type="component" value="Unassembled WGS sequence"/>
</dbReference>
<feature type="domain" description="SDH C-terminal" evidence="4">
    <location>
        <begin position="244"/>
        <end position="272"/>
    </location>
</feature>
<dbReference type="GO" id="GO:0005829">
    <property type="term" value="C:cytosol"/>
    <property type="evidence" value="ECO:0007669"/>
    <property type="project" value="TreeGrafter"/>
</dbReference>
<keyword evidence="2" id="KW-0057">Aromatic amino acid biosynthesis</keyword>
<dbReference type="NCBIfam" id="NF001311">
    <property type="entry name" value="PRK00258.1-3"/>
    <property type="match status" value="1"/>
</dbReference>
<feature type="domain" description="Shikimate dehydrogenase substrate binding N-terminal" evidence="3">
    <location>
        <begin position="6"/>
        <end position="89"/>
    </location>
</feature>
<name>A0A2I1I5Y9_9ACTO</name>
<dbReference type="InterPro" id="IPR036291">
    <property type="entry name" value="NAD(P)-bd_dom_sf"/>
</dbReference>
<evidence type="ECO:0000313" key="5">
    <source>
        <dbReference type="EMBL" id="PKY66558.1"/>
    </source>
</evidence>
<dbReference type="GO" id="GO:0050661">
    <property type="term" value="F:NADP binding"/>
    <property type="evidence" value="ECO:0007669"/>
    <property type="project" value="TreeGrafter"/>
</dbReference>
<dbReference type="GO" id="GO:0009423">
    <property type="term" value="P:chorismate biosynthetic process"/>
    <property type="evidence" value="ECO:0007669"/>
    <property type="project" value="TreeGrafter"/>
</dbReference>
<gene>
    <name evidence="5" type="ORF">CYJ25_03215</name>
</gene>
<comment type="caution">
    <text evidence="5">The sequence shown here is derived from an EMBL/GenBank/DDBJ whole genome shotgun (WGS) entry which is preliminary data.</text>
</comment>
<dbReference type="Gene3D" id="3.40.50.720">
    <property type="entry name" value="NAD(P)-binding Rossmann-like Domain"/>
    <property type="match status" value="1"/>
</dbReference>
<dbReference type="InterPro" id="IPR046346">
    <property type="entry name" value="Aminoacid_DH-like_N_sf"/>
</dbReference>
<sequence length="275" mass="29001">MSWAGVIGSPIEHSLSPLLHRAAWDSVGVGSDWTYRTIEVTKETLPSFLSSLDSGCLGLSVTMPCKQDIMSLIDVCDPLAQAVGSVNTVVPSSGVLTGFNTDVHGIVMAIDQARARRGCDAPHSAVILGSGATAASSLAALGTLGITRTTVIARRFGGPGSIVVAAMRLGVEIDQVLFADHERVMREIASADILISTLPAHIGDDIAKQLSPSTDQCLLDVIYSPRDTQLVQAYEANGACVAYGVEMLLHQAHLQVQLMTGKNADVEAMRQVIPQ</sequence>
<dbReference type="GO" id="GO:0009073">
    <property type="term" value="P:aromatic amino acid family biosynthetic process"/>
    <property type="evidence" value="ECO:0007669"/>
    <property type="project" value="UniProtKB-KW"/>
</dbReference>
<evidence type="ECO:0000313" key="6">
    <source>
        <dbReference type="Proteomes" id="UP000234545"/>
    </source>
</evidence>
<evidence type="ECO:0000259" key="3">
    <source>
        <dbReference type="Pfam" id="PF08501"/>
    </source>
</evidence>
<dbReference type="Pfam" id="PF08501">
    <property type="entry name" value="Shikimate_dh_N"/>
    <property type="match status" value="1"/>
</dbReference>
<dbReference type="OrthoDB" id="9776868at2"/>
<reference evidence="5 6" key="1">
    <citation type="submission" date="2017-12" db="EMBL/GenBank/DDBJ databases">
        <title>Phylogenetic diversity of female urinary microbiome.</title>
        <authorList>
            <person name="Thomas-White K."/>
            <person name="Wolfe A.J."/>
        </authorList>
    </citation>
    <scope>NUCLEOTIDE SEQUENCE [LARGE SCALE GENOMIC DNA]</scope>
    <source>
        <strain evidence="5 6">UMB0250</strain>
    </source>
</reference>
<proteinExistence type="predicted"/>
<dbReference type="GO" id="GO:0019632">
    <property type="term" value="P:shikimate metabolic process"/>
    <property type="evidence" value="ECO:0007669"/>
    <property type="project" value="TreeGrafter"/>
</dbReference>
<protein>
    <submittedName>
        <fullName evidence="5">Shikimate dehydrogenase</fullName>
    </submittedName>
</protein>
<keyword evidence="2" id="KW-0028">Amino-acid biosynthesis</keyword>
<dbReference type="SUPFAM" id="SSF53223">
    <property type="entry name" value="Aminoacid dehydrogenase-like, N-terminal domain"/>
    <property type="match status" value="1"/>
</dbReference>
<dbReference type="Gene3D" id="3.40.50.10860">
    <property type="entry name" value="Leucine Dehydrogenase, chain A, domain 1"/>
    <property type="match status" value="1"/>
</dbReference>
<dbReference type="GO" id="GO:0004764">
    <property type="term" value="F:shikimate 3-dehydrogenase (NADP+) activity"/>
    <property type="evidence" value="ECO:0007669"/>
    <property type="project" value="InterPro"/>
</dbReference>
<dbReference type="Pfam" id="PF18317">
    <property type="entry name" value="SDH_C"/>
    <property type="match status" value="1"/>
</dbReference>
<dbReference type="SUPFAM" id="SSF51735">
    <property type="entry name" value="NAD(P)-binding Rossmann-fold domains"/>
    <property type="match status" value="1"/>
</dbReference>
<dbReference type="RefSeq" id="WP_101627770.1">
    <property type="nucleotide sequence ID" value="NZ_JADMZU010000001.1"/>
</dbReference>
<dbReference type="InterPro" id="IPR041121">
    <property type="entry name" value="SDH_C"/>
</dbReference>
<evidence type="ECO:0000259" key="4">
    <source>
        <dbReference type="Pfam" id="PF18317"/>
    </source>
</evidence>
<dbReference type="PANTHER" id="PTHR21089">
    <property type="entry name" value="SHIKIMATE DEHYDROGENASE"/>
    <property type="match status" value="1"/>
</dbReference>